<dbReference type="PANTHER" id="PTHR36872:SF1">
    <property type="entry name" value="GENE 5901-RELATED"/>
    <property type="match status" value="1"/>
</dbReference>
<dbReference type="KEGG" id="loc:107079438"/>
<dbReference type="EMBL" id="AHAT01020367">
    <property type="status" value="NOT_ANNOTATED_CDS"/>
    <property type="molecule type" value="Genomic_DNA"/>
</dbReference>
<accession>W5MHK5</accession>
<protein>
    <submittedName>
        <fullName evidence="2">Chromosome LG17 open reading frame, human C11orf42</fullName>
    </submittedName>
</protein>
<evidence type="ECO:0000256" key="1">
    <source>
        <dbReference type="SAM" id="MobiDB-lite"/>
    </source>
</evidence>
<dbReference type="Ensembl" id="ENSLOCT00000007874.1">
    <property type="protein sequence ID" value="ENSLOCP00000007864.1"/>
    <property type="gene ID" value="ENSLOCG00000006514.1"/>
</dbReference>
<dbReference type="eggNOG" id="ENOG502S08J">
    <property type="taxonomic scope" value="Eukaryota"/>
</dbReference>
<proteinExistence type="predicted"/>
<reference evidence="2" key="3">
    <citation type="submission" date="2025-09" db="UniProtKB">
        <authorList>
            <consortium name="Ensembl"/>
        </authorList>
    </citation>
    <scope>IDENTIFICATION</scope>
</reference>
<dbReference type="AlphaFoldDB" id="W5MHK5"/>
<sequence>MAGLRVSELDIKEADDAWEFVKEKVIAALCGPQMAPVPSLQDAKLYQPFCAIVQRYYRAAGSLRRTRRLFPVGPLQELLQEQHQSLVKMEIQHTVPISTNFHWEEVVNGIGHVQVTIPNMEWRSGLVLLSPRTIPLRTDLQWWRSAQCLYVVSEVYCSSSLRLGVRSDWEQAELQFKEDTPVAFSCLRFPLSSSGFLGAPVIPENGLPHAKAQWVKTFCSEYAFLHSNLPVQSSSLKARLSQIVSDCRPSFSWHSKGTVKDERDMEELRSASKPLLSVLGDSDEDVG</sequence>
<dbReference type="GeneID" id="107079438"/>
<dbReference type="OMA" id="CTQEYSP"/>
<feature type="region of interest" description="Disordered" evidence="1">
    <location>
        <begin position="262"/>
        <end position="287"/>
    </location>
</feature>
<organism evidence="2 3">
    <name type="scientific">Lepisosteus oculatus</name>
    <name type="common">Spotted gar</name>
    <dbReference type="NCBI Taxonomy" id="7918"/>
    <lineage>
        <taxon>Eukaryota</taxon>
        <taxon>Metazoa</taxon>
        <taxon>Chordata</taxon>
        <taxon>Craniata</taxon>
        <taxon>Vertebrata</taxon>
        <taxon>Euteleostomi</taxon>
        <taxon>Actinopterygii</taxon>
        <taxon>Neopterygii</taxon>
        <taxon>Holostei</taxon>
        <taxon>Semionotiformes</taxon>
        <taxon>Lepisosteidae</taxon>
        <taxon>Lepisosteus</taxon>
    </lineage>
</organism>
<reference evidence="2" key="2">
    <citation type="submission" date="2025-08" db="UniProtKB">
        <authorList>
            <consortium name="Ensembl"/>
        </authorList>
    </citation>
    <scope>IDENTIFICATION</scope>
</reference>
<dbReference type="HOGENOM" id="CLU_969630_0_0_1"/>
<dbReference type="GeneTree" id="ENSGT00940000175622"/>
<dbReference type="Proteomes" id="UP000018468">
    <property type="component" value="Linkage group LG17"/>
</dbReference>
<keyword evidence="3" id="KW-1185">Reference proteome</keyword>
<name>W5MHK5_LEPOC</name>
<reference evidence="3" key="1">
    <citation type="submission" date="2011-12" db="EMBL/GenBank/DDBJ databases">
        <title>The Draft Genome of Lepisosteus oculatus.</title>
        <authorList>
            <consortium name="The Broad Institute Genome Assembly &amp; Analysis Group"/>
            <consortium name="Computational R&amp;D Group"/>
            <consortium name="and Sequencing Platform"/>
            <person name="Di Palma F."/>
            <person name="Alfoldi J."/>
            <person name="Johnson J."/>
            <person name="Berlin A."/>
            <person name="Gnerre S."/>
            <person name="Jaffe D."/>
            <person name="MacCallum I."/>
            <person name="Young S."/>
            <person name="Walker B.J."/>
            <person name="Lander E.S."/>
            <person name="Lindblad-Toh K."/>
        </authorList>
    </citation>
    <scope>NUCLEOTIDE SEQUENCE [LARGE SCALE GENOMIC DNA]</scope>
</reference>
<dbReference type="InParanoid" id="W5MHK5"/>
<dbReference type="InterPro" id="IPR031366">
    <property type="entry name" value="DUF4663"/>
</dbReference>
<dbReference type="Pfam" id="PF15668">
    <property type="entry name" value="DUF4663"/>
    <property type="match status" value="1"/>
</dbReference>
<dbReference type="Bgee" id="ENSLOCG00000006514">
    <property type="expression patterns" value="Expressed in testis and 3 other cell types or tissues"/>
</dbReference>
<evidence type="ECO:0000313" key="2">
    <source>
        <dbReference type="Ensembl" id="ENSLOCP00000007864.1"/>
    </source>
</evidence>
<dbReference type="PANTHER" id="PTHR36872">
    <property type="entry name" value="GENE 5901-RELATED"/>
    <property type="match status" value="1"/>
</dbReference>
<evidence type="ECO:0000313" key="3">
    <source>
        <dbReference type="Proteomes" id="UP000018468"/>
    </source>
</evidence>
<dbReference type="OrthoDB" id="9042900at2759"/>